<name>A0A8I5R5T8_PAPAN</name>
<organism evidence="2 3">
    <name type="scientific">Papio anubis</name>
    <name type="common">Olive baboon</name>
    <dbReference type="NCBI Taxonomy" id="9555"/>
    <lineage>
        <taxon>Eukaryota</taxon>
        <taxon>Metazoa</taxon>
        <taxon>Chordata</taxon>
        <taxon>Craniata</taxon>
        <taxon>Vertebrata</taxon>
        <taxon>Euteleostomi</taxon>
        <taxon>Mammalia</taxon>
        <taxon>Eutheria</taxon>
        <taxon>Euarchontoglires</taxon>
        <taxon>Primates</taxon>
        <taxon>Haplorrhini</taxon>
        <taxon>Catarrhini</taxon>
        <taxon>Cercopithecidae</taxon>
        <taxon>Cercopithecinae</taxon>
        <taxon>Papio</taxon>
    </lineage>
</organism>
<dbReference type="Proteomes" id="UP000028761">
    <property type="component" value="Chromosome 4"/>
</dbReference>
<evidence type="ECO:0000259" key="1">
    <source>
        <dbReference type="PROSITE" id="PS50805"/>
    </source>
</evidence>
<dbReference type="AlphaFoldDB" id="A0A8I5R5T8"/>
<dbReference type="PROSITE" id="PS50805">
    <property type="entry name" value="KRAB"/>
    <property type="match status" value="1"/>
</dbReference>
<sequence>MLENYSHLLSVGCQVSKPAVISSLEQGKEPWMEEEEIWTWSFLDWTLKWACTEKRRPHHASGFEWRGHSLCWDREQRDAETLKMLMDSGLRSGQWQEIPFTQHLQDKRSAWQLHVFFFKLVARLEWPMTSEIPTFLTGRTGLRGCLGAEVDNSIFSELFSTPDFSQPQEFVTHSSGS</sequence>
<dbReference type="SMART" id="SM00349">
    <property type="entry name" value="KRAB"/>
    <property type="match status" value="1"/>
</dbReference>
<dbReference type="Ensembl" id="ENSPANT00000073034.1">
    <property type="protein sequence ID" value="ENSPANP00000050297.1"/>
    <property type="gene ID" value="ENSPANG00000051135.1"/>
</dbReference>
<accession>A0A8I5R5T8</accession>
<reference evidence="2 3" key="1">
    <citation type="submission" date="2012-03" db="EMBL/GenBank/DDBJ databases">
        <title>Whole Genome Assembly of Papio anubis.</title>
        <authorList>
            <person name="Liu Y.L."/>
            <person name="Abraham K.A."/>
            <person name="Akbar H.A."/>
            <person name="Ali S.A."/>
            <person name="Anosike U.A."/>
            <person name="Aqrawi P.A."/>
            <person name="Arias F.A."/>
            <person name="Attaway T.A."/>
            <person name="Awwad R.A."/>
            <person name="Babu C.B."/>
            <person name="Bandaranaike D.B."/>
            <person name="Battles P.B."/>
            <person name="Bell A.B."/>
            <person name="Beltran B.B."/>
            <person name="Berhane-Mersha D.B."/>
            <person name="Bess C.B."/>
            <person name="Bickham C.B."/>
            <person name="Bolden T.B."/>
            <person name="Carter K.C."/>
            <person name="Chau D.C."/>
            <person name="Chavez A.C."/>
            <person name="Clerc-Blankenburg K.C."/>
            <person name="Coyle M.C."/>
            <person name="Dao M.D."/>
            <person name="Davila M.L.D."/>
            <person name="Davy-Carroll L.D."/>
            <person name="Denson S.D."/>
            <person name="Dinh H.D."/>
            <person name="Fernandez S.F."/>
            <person name="Fernando P.F."/>
            <person name="Forbes L.F."/>
            <person name="Francis C.F."/>
            <person name="Francisco L.F."/>
            <person name="Fu Q.F."/>
            <person name="Garcia-Iii R.G."/>
            <person name="Garrett T.G."/>
            <person name="Gross S.G."/>
            <person name="Gubbala S.G."/>
            <person name="Hirani K.H."/>
            <person name="Hogues M.H."/>
            <person name="Hollins B.H."/>
            <person name="Jackson L.J."/>
            <person name="Javaid M.J."/>
            <person name="Jhangiani S.J."/>
            <person name="Johnson A.J."/>
            <person name="Johnson B.J."/>
            <person name="Jones J.J."/>
            <person name="Joshi V.J."/>
            <person name="Kalu J.K."/>
            <person name="Khan N.K."/>
            <person name="Korchina V.K."/>
            <person name="Kovar C.K."/>
            <person name="Lago L.L."/>
            <person name="Lara F.L."/>
            <person name="Le T.-K.L."/>
            <person name="Lee S.L."/>
            <person name="Legall-Iii F.L."/>
            <person name="Lemon S.L."/>
            <person name="Liu J.L."/>
            <person name="Liu Y.-S.L."/>
            <person name="Liyanage D.L."/>
            <person name="Lopez J.L."/>
            <person name="Lorensuhewa L.L."/>
            <person name="Mata R.M."/>
            <person name="Mathew T.M."/>
            <person name="Mercado C.M."/>
            <person name="Mercado I.M."/>
            <person name="Morales K.M."/>
            <person name="Morgan M.M."/>
            <person name="Munidasa M.M."/>
            <person name="Ngo D.N."/>
            <person name="Nguyen L.N."/>
            <person name="Nguyen T.N."/>
            <person name="Nguyen N.N."/>
            <person name="Obregon M.O."/>
            <person name="Okwuonu G.O."/>
            <person name="Ongeri F.O."/>
            <person name="Onwere C.O."/>
            <person name="Osifeso I.O."/>
            <person name="Parra A.P."/>
            <person name="Patil S.P."/>
            <person name="Perez A.P."/>
            <person name="Perez Y.P."/>
            <person name="Pham C.P."/>
            <person name="Pu L.-L.P."/>
            <person name="Puazo M.P."/>
            <person name="Quiroz J.Q."/>
            <person name="Rouhana J.R."/>
            <person name="Ruiz M.R."/>
            <person name="Ruiz S.-J.R."/>
            <person name="Saada N.S."/>
            <person name="Santibanez J.S."/>
            <person name="Scheel M.S."/>
            <person name="Schneider B.S."/>
            <person name="Simmons D.S."/>
            <person name="Sisson I.S."/>
            <person name="Tang L.-Y.T."/>
            <person name="Thornton R.T."/>
            <person name="Tisius J.T."/>
            <person name="Toledanes G.T."/>
            <person name="Trejos Z.T."/>
            <person name="Usmani K.U."/>
            <person name="Varghese R.V."/>
            <person name="Vattathil S.V."/>
            <person name="Vee V.V."/>
            <person name="Walker D.W."/>
            <person name="Weissenberger G.W."/>
            <person name="White C.W."/>
            <person name="Williams A.W."/>
            <person name="Woodworth J.W."/>
            <person name="Wright R.W."/>
            <person name="Zhu Y.Z."/>
            <person name="Han Y.H."/>
            <person name="Newsham I.N."/>
            <person name="Nazareth L.N."/>
            <person name="Worley K.W."/>
            <person name="Muzny D.M."/>
            <person name="Rogers J.R."/>
            <person name="Gibbs R.G."/>
        </authorList>
    </citation>
    <scope>NUCLEOTIDE SEQUENCE [LARGE SCALE GENOMIC DNA]</scope>
</reference>
<evidence type="ECO:0000313" key="3">
    <source>
        <dbReference type="Proteomes" id="UP000028761"/>
    </source>
</evidence>
<proteinExistence type="predicted"/>
<dbReference type="GO" id="GO:0006355">
    <property type="term" value="P:regulation of DNA-templated transcription"/>
    <property type="evidence" value="ECO:0007669"/>
    <property type="project" value="InterPro"/>
</dbReference>
<dbReference type="InterPro" id="IPR036051">
    <property type="entry name" value="KRAB_dom_sf"/>
</dbReference>
<protein>
    <recommendedName>
        <fullName evidence="1">KRAB domain-containing protein</fullName>
    </recommendedName>
</protein>
<reference evidence="2" key="2">
    <citation type="submission" date="2025-08" db="UniProtKB">
        <authorList>
            <consortium name="Ensembl"/>
        </authorList>
    </citation>
    <scope>IDENTIFICATION</scope>
</reference>
<dbReference type="GeneTree" id="ENSGT00990000207633"/>
<keyword evidence="3" id="KW-1185">Reference proteome</keyword>
<reference evidence="2" key="3">
    <citation type="submission" date="2025-09" db="UniProtKB">
        <authorList>
            <consortium name="Ensembl"/>
        </authorList>
    </citation>
    <scope>IDENTIFICATION</scope>
</reference>
<feature type="domain" description="KRAB" evidence="1">
    <location>
        <begin position="1"/>
        <end position="43"/>
    </location>
</feature>
<evidence type="ECO:0000313" key="2">
    <source>
        <dbReference type="Ensembl" id="ENSPANP00000050297.1"/>
    </source>
</evidence>
<dbReference type="InterPro" id="IPR001909">
    <property type="entry name" value="KRAB"/>
</dbReference>
<dbReference type="SUPFAM" id="SSF109640">
    <property type="entry name" value="KRAB domain (Kruppel-associated box)"/>
    <property type="match status" value="1"/>
</dbReference>